<dbReference type="RefSeq" id="WP_024048747.1">
    <property type="nucleotide sequence ID" value="NZ_AZMC01000320.1"/>
</dbReference>
<dbReference type="Proteomes" id="UP000018840">
    <property type="component" value="Unassembled WGS sequence"/>
</dbReference>
<gene>
    <name evidence="1" type="ORF">Q612_NSC00320G0009</name>
</gene>
<dbReference type="SUPFAM" id="SSF47598">
    <property type="entry name" value="Ribbon-helix-helix"/>
    <property type="match status" value="1"/>
</dbReference>
<sequence>MKNKNKANKKNTSTVISAESVKSAASKTDVLKKEEVQNFTVFLPKEFHRRLKIYSIANDEQMGNILLNIIRRGAEVYKKDNPEFPAWEQ</sequence>
<dbReference type="Gene3D" id="1.10.1220.10">
    <property type="entry name" value="Met repressor-like"/>
    <property type="match status" value="1"/>
</dbReference>
<organism evidence="1 2">
    <name type="scientific">Negativicoccus succinicivorans DORA_17_25</name>
    <dbReference type="NCBI Taxonomy" id="1403945"/>
    <lineage>
        <taxon>Bacteria</taxon>
        <taxon>Bacillati</taxon>
        <taxon>Bacillota</taxon>
        <taxon>Negativicutes</taxon>
        <taxon>Veillonellales</taxon>
        <taxon>Veillonellaceae</taxon>
        <taxon>Negativicoccus</taxon>
    </lineage>
</organism>
<dbReference type="EMBL" id="AZMC01000320">
    <property type="protein sequence ID" value="ETI86243.1"/>
    <property type="molecule type" value="Genomic_DNA"/>
</dbReference>
<protein>
    <submittedName>
        <fullName evidence="1">Uncharacterized protein</fullName>
    </submittedName>
</protein>
<dbReference type="InterPro" id="IPR013321">
    <property type="entry name" value="Arc_rbn_hlx_hlx"/>
</dbReference>
<evidence type="ECO:0000313" key="1">
    <source>
        <dbReference type="EMBL" id="ETI86243.1"/>
    </source>
</evidence>
<dbReference type="AlphaFoldDB" id="W1U3Q1"/>
<dbReference type="InterPro" id="IPR010985">
    <property type="entry name" value="Ribbon_hlx_hlx"/>
</dbReference>
<comment type="caution">
    <text evidence="1">The sequence shown here is derived from an EMBL/GenBank/DDBJ whole genome shotgun (WGS) entry which is preliminary data.</text>
</comment>
<reference evidence="1 2" key="1">
    <citation type="submission" date="2013-12" db="EMBL/GenBank/DDBJ databases">
        <title>A Varibaculum cambriense genome reconstructed from a premature infant gut community with otherwise low bacterial novelty that shifts toward anaerobic metabolism during the third week of life.</title>
        <authorList>
            <person name="Brown C.T."/>
            <person name="Sharon I."/>
            <person name="Thomas B.C."/>
            <person name="Castelle C.J."/>
            <person name="Morowitz M.J."/>
            <person name="Banfield J.F."/>
        </authorList>
    </citation>
    <scope>NUCLEOTIDE SEQUENCE [LARGE SCALE GENOMIC DNA]</scope>
    <source>
        <strain evidence="2">DORA_17_25</strain>
    </source>
</reference>
<evidence type="ECO:0000313" key="2">
    <source>
        <dbReference type="Proteomes" id="UP000018840"/>
    </source>
</evidence>
<dbReference type="GO" id="GO:0006355">
    <property type="term" value="P:regulation of DNA-templated transcription"/>
    <property type="evidence" value="ECO:0007669"/>
    <property type="project" value="InterPro"/>
</dbReference>
<accession>W1U3Q1</accession>
<name>W1U3Q1_9FIRM</name>
<proteinExistence type="predicted"/>